<keyword evidence="2" id="KW-1185">Reference proteome</keyword>
<evidence type="ECO:0000313" key="2">
    <source>
        <dbReference type="Proteomes" id="UP000487882"/>
    </source>
</evidence>
<dbReference type="AlphaFoldDB" id="A0A7K1J451"/>
<dbReference type="EMBL" id="WNLP01000002">
    <property type="protein sequence ID" value="MUH59414.1"/>
    <property type="molecule type" value="Genomic_DNA"/>
</dbReference>
<accession>A0A7K1J451</accession>
<proteinExistence type="predicted"/>
<organism evidence="1 2">
    <name type="scientific">Bifidobacterium canis</name>
    <dbReference type="NCBI Taxonomy" id="2610880"/>
    <lineage>
        <taxon>Bacteria</taxon>
        <taxon>Bacillati</taxon>
        <taxon>Actinomycetota</taxon>
        <taxon>Actinomycetes</taxon>
        <taxon>Bifidobacteriales</taxon>
        <taxon>Bifidobacteriaceae</taxon>
        <taxon>Bifidobacterium</taxon>
    </lineage>
</organism>
<gene>
    <name evidence="1" type="ORF">GSD1FS_0736</name>
</gene>
<name>A0A7K1J451_9BIFI</name>
<reference evidence="1 2" key="1">
    <citation type="submission" date="2019-09" db="EMBL/GenBank/DDBJ databases">
        <title>Bifidobacterium canis sp. nov., isolated from the digestive tract of German Shepherd dog puppy.</title>
        <authorList>
            <person name="Bunesova V."/>
        </authorList>
    </citation>
    <scope>NUCLEOTIDE SEQUENCE [LARGE SCALE GENOMIC DNA]</scope>
    <source>
        <strain evidence="1 2">GSD1FS</strain>
    </source>
</reference>
<sequence>MLHMRRNAADPQFDEKSRAEFASLAQNAGDALRKVRDIVHDLSPDEQTTAVSTGVTDENIERNNIIQLLREDIEHSESMLRDLGFTGSISVRGDLRTLPTPALEFARTVLTELVANIIRHGEPAHYLVQIYIDSSLRIESRNRVRTASQLPHSGHGVAALRRAVAQHHGTVTAQLDGDTWHTVVTVPLPFFPTNIYTGRKG</sequence>
<evidence type="ECO:0008006" key="3">
    <source>
        <dbReference type="Google" id="ProtNLM"/>
    </source>
</evidence>
<dbReference type="SUPFAM" id="SSF55874">
    <property type="entry name" value="ATPase domain of HSP90 chaperone/DNA topoisomerase II/histidine kinase"/>
    <property type="match status" value="1"/>
</dbReference>
<dbReference type="Gene3D" id="3.30.565.10">
    <property type="entry name" value="Histidine kinase-like ATPase, C-terminal domain"/>
    <property type="match status" value="1"/>
</dbReference>
<protein>
    <recommendedName>
        <fullName evidence="3">Histidine kinase</fullName>
    </recommendedName>
</protein>
<evidence type="ECO:0000313" key="1">
    <source>
        <dbReference type="EMBL" id="MUH59414.1"/>
    </source>
</evidence>
<dbReference type="Proteomes" id="UP000487882">
    <property type="component" value="Unassembled WGS sequence"/>
</dbReference>
<comment type="caution">
    <text evidence="1">The sequence shown here is derived from an EMBL/GenBank/DDBJ whole genome shotgun (WGS) entry which is preliminary data.</text>
</comment>
<dbReference type="InterPro" id="IPR036890">
    <property type="entry name" value="HATPase_C_sf"/>
</dbReference>